<evidence type="ECO:0000256" key="4">
    <source>
        <dbReference type="ARBA" id="ARBA00023139"/>
    </source>
</evidence>
<dbReference type="Proteomes" id="UP000481852">
    <property type="component" value="Unassembled WGS sequence"/>
</dbReference>
<feature type="signal peptide" evidence="6">
    <location>
        <begin position="1"/>
        <end position="24"/>
    </location>
</feature>
<accession>A0A6L5X4B2</accession>
<evidence type="ECO:0000313" key="8">
    <source>
        <dbReference type="Proteomes" id="UP000481852"/>
    </source>
</evidence>
<evidence type="ECO:0000256" key="3">
    <source>
        <dbReference type="ARBA" id="ARBA00023136"/>
    </source>
</evidence>
<name>A0A6L5X4B2_9FIRM</name>
<keyword evidence="2 6" id="KW-0732">Signal</keyword>
<evidence type="ECO:0000256" key="6">
    <source>
        <dbReference type="SAM" id="SignalP"/>
    </source>
</evidence>
<dbReference type="AlphaFoldDB" id="A0A6L5X4B2"/>
<dbReference type="EMBL" id="VULZ01000009">
    <property type="protein sequence ID" value="MSS15191.1"/>
    <property type="molecule type" value="Genomic_DNA"/>
</dbReference>
<evidence type="ECO:0000256" key="2">
    <source>
        <dbReference type="ARBA" id="ARBA00022729"/>
    </source>
</evidence>
<keyword evidence="5" id="KW-0449">Lipoprotein</keyword>
<evidence type="ECO:0000256" key="5">
    <source>
        <dbReference type="ARBA" id="ARBA00023288"/>
    </source>
</evidence>
<evidence type="ECO:0000313" key="7">
    <source>
        <dbReference type="EMBL" id="MSS15191.1"/>
    </source>
</evidence>
<keyword evidence="8" id="KW-1185">Reference proteome</keyword>
<dbReference type="InterPro" id="IPR006059">
    <property type="entry name" value="SBP"/>
</dbReference>
<dbReference type="PANTHER" id="PTHR43649">
    <property type="entry name" value="ARABINOSE-BINDING PROTEIN-RELATED"/>
    <property type="match status" value="1"/>
</dbReference>
<feature type="chain" id="PRO_5026817630" evidence="6">
    <location>
        <begin position="25"/>
        <end position="473"/>
    </location>
</feature>
<keyword evidence="4" id="KW-0564">Palmitate</keyword>
<organism evidence="7 8">
    <name type="scientific">Porcincola intestinalis</name>
    <dbReference type="NCBI Taxonomy" id="2606632"/>
    <lineage>
        <taxon>Bacteria</taxon>
        <taxon>Bacillati</taxon>
        <taxon>Bacillota</taxon>
        <taxon>Clostridia</taxon>
        <taxon>Lachnospirales</taxon>
        <taxon>Lachnospiraceae</taxon>
        <taxon>Porcincola</taxon>
    </lineage>
</organism>
<dbReference type="InterPro" id="IPR050490">
    <property type="entry name" value="Bact_solute-bd_prot1"/>
</dbReference>
<keyword evidence="3" id="KW-0472">Membrane</keyword>
<keyword evidence="1" id="KW-1003">Cell membrane</keyword>
<proteinExistence type="predicted"/>
<comment type="caution">
    <text evidence="7">The sequence shown here is derived from an EMBL/GenBank/DDBJ whole genome shotgun (WGS) entry which is preliminary data.</text>
</comment>
<protein>
    <submittedName>
        <fullName evidence="7">Extracellular solute-binding protein</fullName>
    </submittedName>
</protein>
<dbReference type="RefSeq" id="WP_154525783.1">
    <property type="nucleotide sequence ID" value="NZ_JAQYJL010000021.1"/>
</dbReference>
<evidence type="ECO:0000256" key="1">
    <source>
        <dbReference type="ARBA" id="ARBA00022475"/>
    </source>
</evidence>
<dbReference type="SUPFAM" id="SSF53850">
    <property type="entry name" value="Periplasmic binding protein-like II"/>
    <property type="match status" value="1"/>
</dbReference>
<dbReference type="Pfam" id="PF01547">
    <property type="entry name" value="SBP_bac_1"/>
    <property type="match status" value="1"/>
</dbReference>
<gene>
    <name evidence="7" type="ORF">FYJ35_09120</name>
</gene>
<dbReference type="Gene3D" id="3.40.190.10">
    <property type="entry name" value="Periplasmic binding protein-like II"/>
    <property type="match status" value="2"/>
</dbReference>
<reference evidence="7 8" key="1">
    <citation type="submission" date="2019-08" db="EMBL/GenBank/DDBJ databases">
        <title>In-depth cultivation of the pig gut microbiome towards novel bacterial diversity and tailored functional studies.</title>
        <authorList>
            <person name="Wylensek D."/>
            <person name="Hitch T.C.A."/>
            <person name="Clavel T."/>
        </authorList>
    </citation>
    <scope>NUCLEOTIDE SEQUENCE [LARGE SCALE GENOMIC DNA]</scope>
    <source>
        <strain evidence="7 8">Oil+RF-744-WCA-WT-11</strain>
    </source>
</reference>
<dbReference type="PANTHER" id="PTHR43649:SF33">
    <property type="entry name" value="POLYGALACTURONAN_RHAMNOGALACTURONAN-BINDING PROTEIN YTCQ"/>
    <property type="match status" value="1"/>
</dbReference>
<sequence length="473" mass="51598">MKKRALSVVLSAAMVAAMGVPAYAESTEASTEGAGSGVVEVAKNDLAYKGSLDIMHFSTSEESQANGGSDGFRTTLAAWEDAHPDISVEENVLANAEYKTQVATLAAAGDLPDVFLLQGMNTKQWAAQGQVMDLTDIIKASPYYKDYKQDYFTPFKDGDKIYGFPVLTGGTCTVVIYDKAMWKEAGFDKFPETWDDVEKASDYFNGKGVTTIAFGNGGQWQANSDFLSTLGDRYTGKEWFQSLIDGSGSKFTDDKFVAALTEMKHLFTETKIFNEDFNSVTNEDAREYYISGDAAAFIGGNWDESYIATTLLDSDKDKYNNIGFAVLPQPADATEDPNSQNIGLGYAVAINPKVADDKDKLAACIDLAQELTGPAFASYVASKYALGGLTQVADVDLSAFDQVTQDFYNYSYVDTTPCEIYDSYINSAVWGVCNQELQSMMNGEMEPQQVAEDVQKAYEENYLSSSQTETEAS</sequence>